<organism evidence="1 2">
    <name type="scientific">Phototrophicus methaneseepsis</name>
    <dbReference type="NCBI Taxonomy" id="2710758"/>
    <lineage>
        <taxon>Bacteria</taxon>
        <taxon>Bacillati</taxon>
        <taxon>Chloroflexota</taxon>
        <taxon>Candidatus Thermofontia</taxon>
        <taxon>Phototrophicales</taxon>
        <taxon>Phototrophicaceae</taxon>
        <taxon>Phototrophicus</taxon>
    </lineage>
</organism>
<dbReference type="AlphaFoldDB" id="A0A7S8IC12"/>
<sequence length="85" mass="9673">MFLSIEDCIMQVVKQLERNGGGSVYPRAVAARILTDFGFYRAEQTLRRDMSRLADSGKLYRVGGKNARRGYVQARVRSWQPMMAA</sequence>
<dbReference type="RefSeq" id="WP_195169118.1">
    <property type="nucleotide sequence ID" value="NZ_CP062983.1"/>
</dbReference>
<keyword evidence="2" id="KW-1185">Reference proteome</keyword>
<evidence type="ECO:0000313" key="2">
    <source>
        <dbReference type="Proteomes" id="UP000594468"/>
    </source>
</evidence>
<evidence type="ECO:0000313" key="1">
    <source>
        <dbReference type="EMBL" id="QPC81045.1"/>
    </source>
</evidence>
<dbReference type="EMBL" id="CP062983">
    <property type="protein sequence ID" value="QPC81045.1"/>
    <property type="molecule type" value="Genomic_DNA"/>
</dbReference>
<name>A0A7S8IC12_9CHLR</name>
<dbReference type="KEGG" id="pmet:G4Y79_15180"/>
<proteinExistence type="predicted"/>
<dbReference type="Proteomes" id="UP000594468">
    <property type="component" value="Chromosome"/>
</dbReference>
<protein>
    <submittedName>
        <fullName evidence="1">Uncharacterized protein</fullName>
    </submittedName>
</protein>
<gene>
    <name evidence="1" type="ORF">G4Y79_15180</name>
</gene>
<accession>A0A7S8IC12</accession>
<reference evidence="1 2" key="1">
    <citation type="submission" date="2020-02" db="EMBL/GenBank/DDBJ databases">
        <authorList>
            <person name="Zheng R.K."/>
            <person name="Sun C.M."/>
        </authorList>
    </citation>
    <scope>NUCLEOTIDE SEQUENCE [LARGE SCALE GENOMIC DNA]</scope>
    <source>
        <strain evidence="2">rifampicinis</strain>
    </source>
</reference>